<dbReference type="AlphaFoldDB" id="A0A8H7PRM2"/>
<feature type="compositionally biased region" description="Low complexity" evidence="1">
    <location>
        <begin position="1"/>
        <end position="18"/>
    </location>
</feature>
<dbReference type="GO" id="GO:0008168">
    <property type="term" value="F:methyltransferase activity"/>
    <property type="evidence" value="ECO:0007669"/>
    <property type="project" value="TreeGrafter"/>
</dbReference>
<dbReference type="InterPro" id="IPR029063">
    <property type="entry name" value="SAM-dependent_MTases_sf"/>
</dbReference>
<feature type="compositionally biased region" description="Polar residues" evidence="1">
    <location>
        <begin position="19"/>
        <end position="39"/>
    </location>
</feature>
<dbReference type="EMBL" id="JAEPQZ010000007">
    <property type="protein sequence ID" value="KAG2178997.1"/>
    <property type="molecule type" value="Genomic_DNA"/>
</dbReference>
<keyword evidence="3" id="KW-1185">Reference proteome</keyword>
<gene>
    <name evidence="2" type="ORF">INT43_001846</name>
</gene>
<name>A0A8H7PRM2_MORIS</name>
<dbReference type="OrthoDB" id="2013972at2759"/>
<reference evidence="2" key="1">
    <citation type="submission" date="2020-12" db="EMBL/GenBank/DDBJ databases">
        <title>Metabolic potential, ecology and presence of endohyphal bacteria is reflected in genomic diversity of Mucoromycotina.</title>
        <authorList>
            <person name="Muszewska A."/>
            <person name="Okrasinska A."/>
            <person name="Steczkiewicz K."/>
            <person name="Drgas O."/>
            <person name="Orlowska M."/>
            <person name="Perlinska-Lenart U."/>
            <person name="Aleksandrzak-Piekarczyk T."/>
            <person name="Szatraj K."/>
            <person name="Zielenkiewicz U."/>
            <person name="Pilsyk S."/>
            <person name="Malc E."/>
            <person name="Mieczkowski P."/>
            <person name="Kruszewska J.S."/>
            <person name="Biernat P."/>
            <person name="Pawlowska J."/>
        </authorList>
    </citation>
    <scope>NUCLEOTIDE SEQUENCE</scope>
    <source>
        <strain evidence="2">WA0000067209</strain>
    </source>
</reference>
<evidence type="ECO:0000313" key="2">
    <source>
        <dbReference type="EMBL" id="KAG2178997.1"/>
    </source>
</evidence>
<organism evidence="2 3">
    <name type="scientific">Mortierella isabellina</name>
    <name type="common">Filamentous fungus</name>
    <name type="synonym">Umbelopsis isabellina</name>
    <dbReference type="NCBI Taxonomy" id="91625"/>
    <lineage>
        <taxon>Eukaryota</taxon>
        <taxon>Fungi</taxon>
        <taxon>Fungi incertae sedis</taxon>
        <taxon>Mucoromycota</taxon>
        <taxon>Mucoromycotina</taxon>
        <taxon>Umbelopsidomycetes</taxon>
        <taxon>Umbelopsidales</taxon>
        <taxon>Umbelopsidaceae</taxon>
        <taxon>Umbelopsis</taxon>
    </lineage>
</organism>
<comment type="caution">
    <text evidence="2">The sequence shown here is derived from an EMBL/GenBank/DDBJ whole genome shotgun (WGS) entry which is preliminary data.</text>
</comment>
<accession>A0A8H7PRM2</accession>
<dbReference type="SUPFAM" id="SSF53335">
    <property type="entry name" value="S-adenosyl-L-methionine-dependent methyltransferases"/>
    <property type="match status" value="1"/>
</dbReference>
<proteinExistence type="predicted"/>
<dbReference type="PANTHER" id="PTHR43591:SF24">
    <property type="entry name" value="2-METHOXY-6-POLYPRENYL-1,4-BENZOQUINOL METHYLASE, MITOCHONDRIAL"/>
    <property type="match status" value="1"/>
</dbReference>
<dbReference type="PANTHER" id="PTHR43591">
    <property type="entry name" value="METHYLTRANSFERASE"/>
    <property type="match status" value="1"/>
</dbReference>
<dbReference type="Pfam" id="PF13489">
    <property type="entry name" value="Methyltransf_23"/>
    <property type="match status" value="1"/>
</dbReference>
<evidence type="ECO:0008006" key="4">
    <source>
        <dbReference type="Google" id="ProtNLM"/>
    </source>
</evidence>
<feature type="region of interest" description="Disordered" evidence="1">
    <location>
        <begin position="1"/>
        <end position="39"/>
    </location>
</feature>
<protein>
    <recommendedName>
        <fullName evidence="4">Methyltransferase domain-containing protein</fullName>
    </recommendedName>
</protein>
<evidence type="ECO:0000256" key="1">
    <source>
        <dbReference type="SAM" id="MobiDB-lite"/>
    </source>
</evidence>
<dbReference type="Gene3D" id="3.40.50.150">
    <property type="entry name" value="Vaccinia Virus protein VP39"/>
    <property type="match status" value="1"/>
</dbReference>
<dbReference type="CDD" id="cd02440">
    <property type="entry name" value="AdoMet_MTases"/>
    <property type="match status" value="1"/>
</dbReference>
<sequence>MGNAPSSSSARSKSLPISQASNDSSSTAEQGRASLPNTNIMHYAKMRLRSLTPTRSSSTPSFFSSVSLDKDSAQSSISEEYVESPTIHPAIRKQSALHGNVTSVQGRTFHNCRHSKYSLPCDEEEQDRMMALVSTLFFKGEARRDYWLILDNFKQHFLLKHMFRSNFSAPVTELLSSRKPDGNQPRVLDIGCGPGHWSLEMASEFPDARFFGVDISAIYPTDIKPGNTFFLQDNILTTELLDDESFDYIFILMKVILRLLKPGGFVEFREVDPTVKHPGPVTDNIINTQFTLAMRTTRNIDPLLAPNLLNLFNHSELVDIHHQVMPIGVGWGECGDIVQTNLDNALRAYGTWFSEVIGLTPDEYKQRSETIFNEGPKYHSYLEWHMIWARKPIGQKNTVDAAEWEGMKEFLSGYTE</sequence>
<dbReference type="Proteomes" id="UP000654370">
    <property type="component" value="Unassembled WGS sequence"/>
</dbReference>
<evidence type="ECO:0000313" key="3">
    <source>
        <dbReference type="Proteomes" id="UP000654370"/>
    </source>
</evidence>